<keyword evidence="2" id="KW-1185">Reference proteome</keyword>
<gene>
    <name evidence="1" type="ORF">C8F04DRAFT_1258622</name>
</gene>
<proteinExistence type="predicted"/>
<name>A0AAD6SZ65_9AGAR</name>
<dbReference type="AlphaFoldDB" id="A0AAD6SZ65"/>
<evidence type="ECO:0000313" key="1">
    <source>
        <dbReference type="EMBL" id="KAJ7035741.1"/>
    </source>
</evidence>
<sequence length="257" mass="29637">MALHHERNRRGYDPKDPQCEGRLLLRYDYQQQPYIKCEHYSKHNIKDHYLNMLVSDGSYDVAYLEALFGDHEDKISEIEEAAIGLGYGPLVECTTVCNISSQKSLCPFDHRNDEGVLMQLEMMTIKCACHVKVYVPFPEYRAACPKVLAVAKGVHPHSIPLPTKTPPAIKHEILDLLPRFQEDLPDLTPRRFLRSPIVKLYLAVKFPRILNPTMSDLHISLANRSHLKAYINQVRKSVYPHGTEWRGNWPLTMYEVS</sequence>
<dbReference type="EMBL" id="JARJCM010000048">
    <property type="protein sequence ID" value="KAJ7035741.1"/>
    <property type="molecule type" value="Genomic_DNA"/>
</dbReference>
<organism evidence="1 2">
    <name type="scientific">Mycena alexandri</name>
    <dbReference type="NCBI Taxonomy" id="1745969"/>
    <lineage>
        <taxon>Eukaryota</taxon>
        <taxon>Fungi</taxon>
        <taxon>Dikarya</taxon>
        <taxon>Basidiomycota</taxon>
        <taxon>Agaricomycotina</taxon>
        <taxon>Agaricomycetes</taxon>
        <taxon>Agaricomycetidae</taxon>
        <taxon>Agaricales</taxon>
        <taxon>Marasmiineae</taxon>
        <taxon>Mycenaceae</taxon>
        <taxon>Mycena</taxon>
    </lineage>
</organism>
<comment type="caution">
    <text evidence="1">The sequence shown here is derived from an EMBL/GenBank/DDBJ whole genome shotgun (WGS) entry which is preliminary data.</text>
</comment>
<accession>A0AAD6SZ65</accession>
<reference evidence="1" key="1">
    <citation type="submission" date="2023-03" db="EMBL/GenBank/DDBJ databases">
        <title>Massive genome expansion in bonnet fungi (Mycena s.s.) driven by repeated elements and novel gene families across ecological guilds.</title>
        <authorList>
            <consortium name="Lawrence Berkeley National Laboratory"/>
            <person name="Harder C.B."/>
            <person name="Miyauchi S."/>
            <person name="Viragh M."/>
            <person name="Kuo A."/>
            <person name="Thoen E."/>
            <person name="Andreopoulos B."/>
            <person name="Lu D."/>
            <person name="Skrede I."/>
            <person name="Drula E."/>
            <person name="Henrissat B."/>
            <person name="Morin E."/>
            <person name="Kohler A."/>
            <person name="Barry K."/>
            <person name="LaButti K."/>
            <person name="Morin E."/>
            <person name="Salamov A."/>
            <person name="Lipzen A."/>
            <person name="Mereny Z."/>
            <person name="Hegedus B."/>
            <person name="Baldrian P."/>
            <person name="Stursova M."/>
            <person name="Weitz H."/>
            <person name="Taylor A."/>
            <person name="Grigoriev I.V."/>
            <person name="Nagy L.G."/>
            <person name="Martin F."/>
            <person name="Kauserud H."/>
        </authorList>
    </citation>
    <scope>NUCLEOTIDE SEQUENCE</scope>
    <source>
        <strain evidence="1">CBHHK200</strain>
    </source>
</reference>
<protein>
    <submittedName>
        <fullName evidence="1">Uncharacterized protein</fullName>
    </submittedName>
</protein>
<evidence type="ECO:0000313" key="2">
    <source>
        <dbReference type="Proteomes" id="UP001218188"/>
    </source>
</evidence>
<dbReference type="Proteomes" id="UP001218188">
    <property type="component" value="Unassembled WGS sequence"/>
</dbReference>